<reference evidence="1 2" key="1">
    <citation type="submission" date="2020-05" db="EMBL/GenBank/DDBJ databases">
        <title>Identification and distribution of gene clusters putatively required for synthesis of sphingolipid metabolism inhibitors in phylogenetically diverse species of the filamentous fungus Fusarium.</title>
        <authorList>
            <person name="Kim H.-S."/>
            <person name="Busman M."/>
            <person name="Brown D.W."/>
            <person name="Divon H."/>
            <person name="Uhlig S."/>
            <person name="Proctor R.H."/>
        </authorList>
    </citation>
    <scope>NUCLEOTIDE SEQUENCE [LARGE SCALE GENOMIC DNA]</scope>
    <source>
        <strain evidence="1 2">NRRL 66243</strain>
    </source>
</reference>
<dbReference type="RefSeq" id="XP_037207252.1">
    <property type="nucleotide sequence ID" value="XM_037352300.1"/>
</dbReference>
<dbReference type="GeneID" id="59304570"/>
<protein>
    <submittedName>
        <fullName evidence="1">Uncharacterized protein</fullName>
    </submittedName>
</protein>
<gene>
    <name evidence="1" type="ORF">FTJAE_5759</name>
</gene>
<evidence type="ECO:0000313" key="1">
    <source>
        <dbReference type="EMBL" id="KAF5637344.1"/>
    </source>
</evidence>
<dbReference type="EMBL" id="JAAQRI010000109">
    <property type="protein sequence ID" value="KAF5637344.1"/>
    <property type="molecule type" value="Genomic_DNA"/>
</dbReference>
<organism evidence="1 2">
    <name type="scientific">Fusarium tjaetaba</name>
    <dbReference type="NCBI Taxonomy" id="1567544"/>
    <lineage>
        <taxon>Eukaryota</taxon>
        <taxon>Fungi</taxon>
        <taxon>Dikarya</taxon>
        <taxon>Ascomycota</taxon>
        <taxon>Pezizomycotina</taxon>
        <taxon>Sordariomycetes</taxon>
        <taxon>Hypocreomycetidae</taxon>
        <taxon>Hypocreales</taxon>
        <taxon>Nectriaceae</taxon>
        <taxon>Fusarium</taxon>
        <taxon>Fusarium fujikuroi species complex</taxon>
    </lineage>
</organism>
<evidence type="ECO:0000313" key="2">
    <source>
        <dbReference type="Proteomes" id="UP000530670"/>
    </source>
</evidence>
<dbReference type="AlphaFoldDB" id="A0A8H5RPI2"/>
<comment type="caution">
    <text evidence="1">The sequence shown here is derived from an EMBL/GenBank/DDBJ whole genome shotgun (WGS) entry which is preliminary data.</text>
</comment>
<proteinExistence type="predicted"/>
<sequence length="132" mass="14864">MAQHLKIFALKEKIEAMAEENKLLTCVFQPYILLQLGTGEVSKVIIAGLTPDCVSALHLILTVQGRNAKRVSEVIDNLLRQLKLEFLLWFNFAALKRANQDTNRETRPEPENRGVALVENLALRSVTTLELP</sequence>
<dbReference type="Proteomes" id="UP000530670">
    <property type="component" value="Unassembled WGS sequence"/>
</dbReference>
<name>A0A8H5RPI2_9HYPO</name>
<keyword evidence="2" id="KW-1185">Reference proteome</keyword>
<accession>A0A8H5RPI2</accession>